<evidence type="ECO:0000313" key="1">
    <source>
        <dbReference type="EMBL" id="AKD04660.1"/>
    </source>
</evidence>
<keyword evidence="2" id="KW-1185">Reference proteome</keyword>
<gene>
    <name evidence="1" type="ORF">PKOR_18115</name>
</gene>
<organism evidence="1 2">
    <name type="scientific">Pontibacter korlensis</name>
    <dbReference type="NCBI Taxonomy" id="400092"/>
    <lineage>
        <taxon>Bacteria</taxon>
        <taxon>Pseudomonadati</taxon>
        <taxon>Bacteroidota</taxon>
        <taxon>Cytophagia</taxon>
        <taxon>Cytophagales</taxon>
        <taxon>Hymenobacteraceae</taxon>
        <taxon>Pontibacter</taxon>
    </lineage>
</organism>
<proteinExistence type="predicted"/>
<dbReference type="HOGENOM" id="CLU_1863360_0_0_10"/>
<dbReference type="EMBL" id="CP009621">
    <property type="protein sequence ID" value="AKD04660.1"/>
    <property type="molecule type" value="Genomic_DNA"/>
</dbReference>
<dbReference type="Proteomes" id="UP000033109">
    <property type="component" value="Chromosome"/>
</dbReference>
<dbReference type="OrthoDB" id="852863at2"/>
<dbReference type="PROSITE" id="PS51257">
    <property type="entry name" value="PROKAR_LIPOPROTEIN"/>
    <property type="match status" value="1"/>
</dbReference>
<protein>
    <recommendedName>
        <fullName evidence="3">DUF4625 domain-containing protein</fullName>
    </recommendedName>
</protein>
<dbReference type="InterPro" id="IPR013783">
    <property type="entry name" value="Ig-like_fold"/>
</dbReference>
<dbReference type="Pfam" id="PF15418">
    <property type="entry name" value="DUF4625"/>
    <property type="match status" value="1"/>
</dbReference>
<dbReference type="AlphaFoldDB" id="A0A0E3ZHS8"/>
<dbReference type="RefSeq" id="WP_046312526.1">
    <property type="nucleotide sequence ID" value="NZ_CBCSCY010000085.1"/>
</dbReference>
<accession>A0A0E3ZHS8</accession>
<evidence type="ECO:0000313" key="2">
    <source>
        <dbReference type="Proteomes" id="UP000033109"/>
    </source>
</evidence>
<evidence type="ECO:0008006" key="3">
    <source>
        <dbReference type="Google" id="ProtNLM"/>
    </source>
</evidence>
<dbReference type="InterPro" id="IPR027829">
    <property type="entry name" value="DUF4625"/>
</dbReference>
<dbReference type="PATRIC" id="fig|400092.3.peg.3971"/>
<dbReference type="STRING" id="400092.PKOR_18115"/>
<dbReference type="KEGG" id="pko:PKOR_18115"/>
<sequence length="137" mass="15165">MNKTNWLFLMLLAFASFSCDDDDEDVELDVTAPTINITSPAPNAVFAPGDEVQLRAEIRDNLGLETIRVHVTDPGGTSREVDDDNISDFLNDNREKDLEVDITIDSQAQDGAYIITIEAIDEQDNTTEQSVTISVMQ</sequence>
<name>A0A0E3ZHS8_9BACT</name>
<dbReference type="Gene3D" id="2.60.40.10">
    <property type="entry name" value="Immunoglobulins"/>
    <property type="match status" value="1"/>
</dbReference>
<reference evidence="1 2" key="1">
    <citation type="journal article" date="2015" name="Sci. Rep.">
        <title>Unraveling adaptation of Pontibacter korlensis to radiation and infertility in desert through complete genome and comparative transcriptomic analysis.</title>
        <authorList>
            <person name="Dai J."/>
            <person name="Dai W."/>
            <person name="Qiu C."/>
            <person name="Yang Z."/>
            <person name="Zhang Y."/>
            <person name="Zhou M."/>
            <person name="Zhang L."/>
            <person name="Fang C."/>
            <person name="Gao Q."/>
            <person name="Yang Q."/>
            <person name="Li X."/>
            <person name="Wang Z."/>
            <person name="Wang Z."/>
            <person name="Jia Z."/>
            <person name="Chen X."/>
        </authorList>
    </citation>
    <scope>NUCLEOTIDE SEQUENCE [LARGE SCALE GENOMIC DNA]</scope>
    <source>
        <strain evidence="1 2">X14-1T</strain>
    </source>
</reference>